<organism evidence="1 2">
    <name type="scientific">Methylomagnum ishizawai</name>
    <dbReference type="NCBI Taxonomy" id="1760988"/>
    <lineage>
        <taxon>Bacteria</taxon>
        <taxon>Pseudomonadati</taxon>
        <taxon>Pseudomonadota</taxon>
        <taxon>Gammaproteobacteria</taxon>
        <taxon>Methylococcales</taxon>
        <taxon>Methylococcaceae</taxon>
        <taxon>Methylomagnum</taxon>
    </lineage>
</organism>
<proteinExistence type="predicted"/>
<keyword evidence="2" id="KW-1185">Reference proteome</keyword>
<dbReference type="EMBL" id="FXAM01000003">
    <property type="protein sequence ID" value="SMF97689.1"/>
    <property type="molecule type" value="Genomic_DNA"/>
</dbReference>
<dbReference type="OrthoDB" id="8263000at2"/>
<evidence type="ECO:0000313" key="2">
    <source>
        <dbReference type="Proteomes" id="UP000192923"/>
    </source>
</evidence>
<dbReference type="Proteomes" id="UP000192923">
    <property type="component" value="Unassembled WGS sequence"/>
</dbReference>
<dbReference type="STRING" id="1760988.SAMN02949497_0259"/>
<gene>
    <name evidence="1" type="ORF">SAMN02949497_0259</name>
</gene>
<name>A0A1Y6D414_9GAMM</name>
<sequence>MNPTDPTPAPEPSLNDYAALRREGLRQLERLAGSQWTDFNAHDPGITILEQYCYSLTELDYRCGFPLQDLLAQGGQDPYASLPGPARILSCRPVALADFRKLALDVRGVRNAWIEAIDTPEPPAYFDAEDGPVPDPARRGGIRLRPGPGAEALGLRGLYRVLLEKSKALDVPSAELVQAVATRLHAHRPLGMDFVAFEVMEEQKIQVRASLEIDPAADPERLYAAVLDALAATLSPPVPFQTLAEGRTQGLGIDQIMEGPPLAQGFIDAAALAALERKTALRVSDFVRALMDVAGVRMVKHLALGDGASWEAWWLKLEPGKTPGLDLAQLDIRLERGQIEVGFDRAAATGRHIAAQAGLTYRPARPEALDLIPPPGRDRRVERYDSAQHQFPEIYGLGELGLPPEADTRRRAQLAQLQAYLLFFDQLLANQFAQLAHLRDLLGFDGDESRTYFAADIDDPSLRLDDIWRVAAQERRLDYLGLAVESPSAAPGFLLDPPAAAPVPADPARRHRLLDHLLARYAERFADPGEFRRQWDGSEALAQAKRAWLRGYPALSADRGTGHDLSAPWNPDSEPGSGLERRLRLKLGLDPADPGQHCHVIEHLLLRPVAGDLGQREWPLLADARAADPYSLQLSAVFPGGPDGPWADPGFRRFTEQTLREETPAHLTAYAVWLGPEEFTGFEAARRVWLDSQQQARSGLTGPDPEAALRLGFELRDARNRVADWLGLGRSYPLADLPVRYTDTVAWGQRGQISLLASQPGVLYQLLGPDGQPFSPTIQDYGDGGDLNLPTPTIIDDIRFALRASKTHTWTWAAVAEADGSVLVADSRLDTRYELLQANGQPFAPPIAADGKEPGLRLTPPVGASGGFWVRATKTLALKLFNPAAKPNEDGTLFPISVGLDRSLAAGIVDADLLIGTAQGPQDARIVDYGGTVQVEVQASQAGVDYRLVRLLPNPQGADDIVVDPATQAPLGLRFISGATPVRGDSHTIALRTQTMQEDTDIRVFALKTFKPGDQQKTQKALLDAILPLKVRANPALAVAATPAWVDYGSGAAVALKATQTSANYQLLTRPLRDGEFVRDGGTAAFPIPGLATPSIALPPNPTPDAVATGAALPGNGGNLALPLAGLKEDTLVVVAALKAHTAQPGQPPVPSRLQLVQATAVLVRPGQDADFPLRLVRKDGAAATGLQQGATYQVLNGQAGVFYYFRRADTQEVLGLPVYFHKAGKGVDQLRVEVDWVLTGGSPPPEWDCPLDLDPAATLSIRAVKAQTGLDTVFVRGVAALLAGA</sequence>
<dbReference type="RefSeq" id="WP_085216708.1">
    <property type="nucleotide sequence ID" value="NZ_FXAM01000003.1"/>
</dbReference>
<reference evidence="1 2" key="1">
    <citation type="submission" date="2016-12" db="EMBL/GenBank/DDBJ databases">
        <authorList>
            <person name="Song W.-J."/>
            <person name="Kurnit D.M."/>
        </authorList>
    </citation>
    <scope>NUCLEOTIDE SEQUENCE [LARGE SCALE GENOMIC DNA]</scope>
    <source>
        <strain evidence="1 2">175</strain>
    </source>
</reference>
<protein>
    <submittedName>
        <fullName evidence="1">Uncharacterized protein</fullName>
    </submittedName>
</protein>
<evidence type="ECO:0000313" key="1">
    <source>
        <dbReference type="EMBL" id="SMF97689.1"/>
    </source>
</evidence>
<accession>A0A1Y6D414</accession>